<protein>
    <submittedName>
        <fullName evidence="2">Uncharacterized protein</fullName>
    </submittedName>
</protein>
<proteinExistence type="predicted"/>
<accession>A0A918GFW7</accession>
<feature type="region of interest" description="Disordered" evidence="1">
    <location>
        <begin position="31"/>
        <end position="85"/>
    </location>
</feature>
<feature type="compositionally biased region" description="Basic and acidic residues" evidence="1">
    <location>
        <begin position="40"/>
        <end position="61"/>
    </location>
</feature>
<evidence type="ECO:0000313" key="2">
    <source>
        <dbReference type="EMBL" id="GGS33082.1"/>
    </source>
</evidence>
<dbReference type="AlphaFoldDB" id="A0A918GFW7"/>
<name>A0A918GFW7_STRGD</name>
<comment type="caution">
    <text evidence="2">The sequence shown here is derived from an EMBL/GenBank/DDBJ whole genome shotgun (WGS) entry which is preliminary data.</text>
</comment>
<organism evidence="2 3">
    <name type="scientific">Streptomyces griseoviridis</name>
    <dbReference type="NCBI Taxonomy" id="45398"/>
    <lineage>
        <taxon>Bacteria</taxon>
        <taxon>Bacillati</taxon>
        <taxon>Actinomycetota</taxon>
        <taxon>Actinomycetes</taxon>
        <taxon>Kitasatosporales</taxon>
        <taxon>Streptomycetaceae</taxon>
        <taxon>Streptomyces</taxon>
    </lineage>
</organism>
<dbReference type="Proteomes" id="UP000653493">
    <property type="component" value="Unassembled WGS sequence"/>
</dbReference>
<sequence>MPSGQAKERAVQLMDRGIWSAFAVAWCGQGQTRIETPADGGRDGREPGTTEGSRKPGRSPETEEALLVGDGSDAEVARGAHTSSV</sequence>
<keyword evidence="3" id="KW-1185">Reference proteome</keyword>
<gene>
    <name evidence="2" type="ORF">GCM10010238_22990</name>
</gene>
<reference evidence="2" key="2">
    <citation type="submission" date="2020-09" db="EMBL/GenBank/DDBJ databases">
        <authorList>
            <person name="Sun Q."/>
            <person name="Ohkuma M."/>
        </authorList>
    </citation>
    <scope>NUCLEOTIDE SEQUENCE</scope>
    <source>
        <strain evidence="2">JCM 4234</strain>
    </source>
</reference>
<evidence type="ECO:0000313" key="3">
    <source>
        <dbReference type="Proteomes" id="UP000653493"/>
    </source>
</evidence>
<evidence type="ECO:0000256" key="1">
    <source>
        <dbReference type="SAM" id="MobiDB-lite"/>
    </source>
</evidence>
<dbReference type="EMBL" id="BMSL01000004">
    <property type="protein sequence ID" value="GGS33082.1"/>
    <property type="molecule type" value="Genomic_DNA"/>
</dbReference>
<reference evidence="2" key="1">
    <citation type="journal article" date="2014" name="Int. J. Syst. Evol. Microbiol.">
        <title>Complete genome sequence of Corynebacterium casei LMG S-19264T (=DSM 44701T), isolated from a smear-ripened cheese.</title>
        <authorList>
            <consortium name="US DOE Joint Genome Institute (JGI-PGF)"/>
            <person name="Walter F."/>
            <person name="Albersmeier A."/>
            <person name="Kalinowski J."/>
            <person name="Ruckert C."/>
        </authorList>
    </citation>
    <scope>NUCLEOTIDE SEQUENCE</scope>
    <source>
        <strain evidence="2">JCM 4234</strain>
    </source>
</reference>